<protein>
    <recommendedName>
        <fullName evidence="3">PIN domain-containing protein</fullName>
    </recommendedName>
</protein>
<gene>
    <name evidence="1" type="ORF">OCK74_08825</name>
</gene>
<dbReference type="InterPro" id="IPR029060">
    <property type="entry name" value="PIN-like_dom_sf"/>
</dbReference>
<dbReference type="Proteomes" id="UP001155483">
    <property type="component" value="Unassembled WGS sequence"/>
</dbReference>
<dbReference type="RefSeq" id="WP_279296658.1">
    <property type="nucleotide sequence ID" value="NZ_JAOTIF010000004.1"/>
</dbReference>
<dbReference type="SUPFAM" id="SSF88723">
    <property type="entry name" value="PIN domain-like"/>
    <property type="match status" value="1"/>
</dbReference>
<comment type="caution">
    <text evidence="1">The sequence shown here is derived from an EMBL/GenBank/DDBJ whole genome shotgun (WGS) entry which is preliminary data.</text>
</comment>
<name>A0A9X3BHA0_9BACT</name>
<dbReference type="AlphaFoldDB" id="A0A9X3BHA0"/>
<dbReference type="CDD" id="cd18699">
    <property type="entry name" value="PIN_VapC_like"/>
    <property type="match status" value="1"/>
</dbReference>
<evidence type="ECO:0008006" key="3">
    <source>
        <dbReference type="Google" id="ProtNLM"/>
    </source>
</evidence>
<proteinExistence type="predicted"/>
<sequence length="503" mass="58729">MRVLLDTNIVIHRETAKIANLSIGQLFKWLDYLKYSKCVHPITEVEIKKHGNEEVVRTMSVKLEAYHVLKTIAPLNSAVKTISDEMDKDENDRNDSLLLNELVEDRVDIFITEDRKIHRKAARLGISDKIYTISRFVEVCIAEHPELVNYKVLSIQKSYFGSIDVNNSFFDSFREDYQGFDKWFKSKSDEIAYVCYRKELIIGFLYVKIEGVGENYRDIYPSFPPKKRLKIGTFKVILNGYRIGERFLKIVFDNALINKVDEIYVTIFDKSPDQLRLIELLEEWGFVVFGEKETPTGREKVFVRDFSNKADRAVPRVTFPYISQQTTPFFVPIWPDYHTELLPDSILNTESPANYREMEPHRNALSKVYISHSYERRLSSGDPILFYRTGGKYIGVATTIGIVERVHDNIDSPEELFSICRKKTFFTEKQLLEFWNRYKHIKPFVVEFLYTFSLRKRPNLARLIELGIISDVKSVPRGFSPISIEQLRTLLKESQSDESIIVD</sequence>
<organism evidence="1 2">
    <name type="scientific">Paraflavisolibacter caeni</name>
    <dbReference type="NCBI Taxonomy" id="2982496"/>
    <lineage>
        <taxon>Bacteria</taxon>
        <taxon>Pseudomonadati</taxon>
        <taxon>Bacteroidota</taxon>
        <taxon>Chitinophagia</taxon>
        <taxon>Chitinophagales</taxon>
        <taxon>Chitinophagaceae</taxon>
        <taxon>Paraflavisolibacter</taxon>
    </lineage>
</organism>
<dbReference type="EMBL" id="JAOTIF010000004">
    <property type="protein sequence ID" value="MCU7549217.1"/>
    <property type="molecule type" value="Genomic_DNA"/>
</dbReference>
<reference evidence="1" key="1">
    <citation type="submission" date="2022-09" db="EMBL/GenBank/DDBJ databases">
        <authorList>
            <person name="Yuan C."/>
            <person name="Ke Z."/>
        </authorList>
    </citation>
    <scope>NUCLEOTIDE SEQUENCE</scope>
    <source>
        <strain evidence="1">LB-8</strain>
    </source>
</reference>
<accession>A0A9X3BHA0</accession>
<keyword evidence="2" id="KW-1185">Reference proteome</keyword>
<evidence type="ECO:0000313" key="2">
    <source>
        <dbReference type="Proteomes" id="UP001155483"/>
    </source>
</evidence>
<reference evidence="1" key="2">
    <citation type="submission" date="2023-04" db="EMBL/GenBank/DDBJ databases">
        <title>Paracnuella aquatica gen. nov., sp. nov., a member of the family Chitinophagaceae isolated from a hot spring.</title>
        <authorList>
            <person name="Wang C."/>
        </authorList>
    </citation>
    <scope>NUCLEOTIDE SEQUENCE</scope>
    <source>
        <strain evidence="1">LB-8</strain>
    </source>
</reference>
<evidence type="ECO:0000313" key="1">
    <source>
        <dbReference type="EMBL" id="MCU7549217.1"/>
    </source>
</evidence>